<dbReference type="FunFam" id="3.90.930.12:FF:000001">
    <property type="entry name" value="50S ribosomal protein L6"/>
    <property type="match status" value="1"/>
</dbReference>
<dbReference type="Pfam" id="PF00347">
    <property type="entry name" value="Ribosomal_L6"/>
    <property type="match status" value="2"/>
</dbReference>
<dbReference type="HAMAP" id="MF_01365_B">
    <property type="entry name" value="Ribosomal_uL6_B"/>
    <property type="match status" value="1"/>
</dbReference>
<evidence type="ECO:0000256" key="3">
    <source>
        <dbReference type="ARBA" id="ARBA00022884"/>
    </source>
</evidence>
<keyword evidence="4" id="KW-0689">Ribosomal protein</keyword>
<dbReference type="InterPro" id="IPR019906">
    <property type="entry name" value="Ribosomal_uL6_bac-type"/>
</dbReference>
<name>A0A6J6NQ93_9ZZZZ</name>
<dbReference type="EMBL" id="CAEZXB010000054">
    <property type="protein sequence ID" value="CAB4688921.1"/>
    <property type="molecule type" value="Genomic_DNA"/>
</dbReference>
<evidence type="ECO:0000313" key="7">
    <source>
        <dbReference type="EMBL" id="CAB4688921.1"/>
    </source>
</evidence>
<evidence type="ECO:0000313" key="8">
    <source>
        <dbReference type="EMBL" id="CAB4709729.1"/>
    </source>
</evidence>
<dbReference type="PROSITE" id="PS00525">
    <property type="entry name" value="RIBOSOMAL_L6_1"/>
    <property type="match status" value="1"/>
</dbReference>
<dbReference type="InterPro" id="IPR000702">
    <property type="entry name" value="Ribosomal_uL6-like"/>
</dbReference>
<protein>
    <submittedName>
        <fullName evidence="7">Unannotated protein</fullName>
    </submittedName>
</protein>
<keyword evidence="3" id="KW-0694">RNA-binding</keyword>
<dbReference type="InterPro" id="IPR036789">
    <property type="entry name" value="Ribosomal_uL6-like_a/b-dom_sf"/>
</dbReference>
<dbReference type="GO" id="GO:0003735">
    <property type="term" value="F:structural constituent of ribosome"/>
    <property type="evidence" value="ECO:0007669"/>
    <property type="project" value="InterPro"/>
</dbReference>
<evidence type="ECO:0000259" key="6">
    <source>
        <dbReference type="Pfam" id="PF00347"/>
    </source>
</evidence>
<dbReference type="AlphaFoldDB" id="A0A6J6NQ93"/>
<dbReference type="FunFam" id="3.90.930.12:FF:000002">
    <property type="entry name" value="50S ribosomal protein L6"/>
    <property type="match status" value="1"/>
</dbReference>
<dbReference type="InterPro" id="IPR020040">
    <property type="entry name" value="Ribosomal_uL6_a/b-dom"/>
</dbReference>
<reference evidence="7" key="1">
    <citation type="submission" date="2020-05" db="EMBL/GenBank/DDBJ databases">
        <authorList>
            <person name="Chiriac C."/>
            <person name="Salcher M."/>
            <person name="Ghai R."/>
            <person name="Kavagutti S V."/>
        </authorList>
    </citation>
    <scope>NUCLEOTIDE SEQUENCE</scope>
</reference>
<comment type="similarity">
    <text evidence="1">Belongs to the universal ribosomal protein uL6 family.</text>
</comment>
<evidence type="ECO:0000256" key="2">
    <source>
        <dbReference type="ARBA" id="ARBA00022730"/>
    </source>
</evidence>
<dbReference type="GO" id="GO:0002181">
    <property type="term" value="P:cytoplasmic translation"/>
    <property type="evidence" value="ECO:0007669"/>
    <property type="project" value="TreeGrafter"/>
</dbReference>
<proteinExistence type="inferred from homology"/>
<dbReference type="InterPro" id="IPR002358">
    <property type="entry name" value="Ribosomal_uL6_CS"/>
</dbReference>
<dbReference type="Gene3D" id="3.90.930.12">
    <property type="entry name" value="Ribosomal protein L6, alpha-beta domain"/>
    <property type="match status" value="2"/>
</dbReference>
<evidence type="ECO:0000256" key="5">
    <source>
        <dbReference type="ARBA" id="ARBA00023274"/>
    </source>
</evidence>
<dbReference type="PRINTS" id="PR00059">
    <property type="entry name" value="RIBOSOMALL6"/>
</dbReference>
<organism evidence="7">
    <name type="scientific">freshwater metagenome</name>
    <dbReference type="NCBI Taxonomy" id="449393"/>
    <lineage>
        <taxon>unclassified sequences</taxon>
        <taxon>metagenomes</taxon>
        <taxon>ecological metagenomes</taxon>
    </lineage>
</organism>
<dbReference type="PANTHER" id="PTHR11655">
    <property type="entry name" value="60S/50S RIBOSOMAL PROTEIN L6/L9"/>
    <property type="match status" value="1"/>
</dbReference>
<dbReference type="EMBL" id="CAEZXN010000067">
    <property type="protein sequence ID" value="CAB4709729.1"/>
    <property type="molecule type" value="Genomic_DNA"/>
</dbReference>
<dbReference type="PIRSF" id="PIRSF002162">
    <property type="entry name" value="Ribosomal_L6"/>
    <property type="match status" value="1"/>
</dbReference>
<evidence type="ECO:0000256" key="4">
    <source>
        <dbReference type="ARBA" id="ARBA00022980"/>
    </source>
</evidence>
<dbReference type="NCBIfam" id="TIGR03654">
    <property type="entry name" value="L6_bact"/>
    <property type="match status" value="1"/>
</dbReference>
<feature type="domain" description="Large ribosomal subunit protein uL6 alpha-beta" evidence="6">
    <location>
        <begin position="91"/>
        <end position="165"/>
    </location>
</feature>
<dbReference type="PANTHER" id="PTHR11655:SF14">
    <property type="entry name" value="LARGE RIBOSOMAL SUBUNIT PROTEIN UL6M"/>
    <property type="match status" value="1"/>
</dbReference>
<feature type="domain" description="Large ribosomal subunit protein uL6 alpha-beta" evidence="6">
    <location>
        <begin position="11"/>
        <end position="83"/>
    </location>
</feature>
<dbReference type="SUPFAM" id="SSF56053">
    <property type="entry name" value="Ribosomal protein L6"/>
    <property type="match status" value="2"/>
</dbReference>
<evidence type="ECO:0000256" key="1">
    <source>
        <dbReference type="ARBA" id="ARBA00009356"/>
    </source>
</evidence>
<accession>A0A6J6NQ93</accession>
<keyword evidence="2" id="KW-0699">rRNA-binding</keyword>
<dbReference type="GO" id="GO:0022625">
    <property type="term" value="C:cytosolic large ribosomal subunit"/>
    <property type="evidence" value="ECO:0007669"/>
    <property type="project" value="TreeGrafter"/>
</dbReference>
<dbReference type="GO" id="GO:0019843">
    <property type="term" value="F:rRNA binding"/>
    <property type="evidence" value="ECO:0007669"/>
    <property type="project" value="UniProtKB-KW"/>
</dbReference>
<sequence>MSRIGRLPIPVPAGVEVTISGAHVTVKGPKGTLSHTLAEPIAIAKQDDGTLLVTRPNDERLPKALHGLSRTLVANMVQGVTEGYTKSMEIVGVGYRVAPKGNDLEFALGFSHPVIIPAPEGISFAVESPTKFSVSGIDKQQVGEISANIRKLRKPDPYKGKGIRYLGETIRRKQGKAGKK</sequence>
<gene>
    <name evidence="7" type="ORF">UFOPK2342_01649</name>
    <name evidence="8" type="ORF">UFOPK2423_01659</name>
</gene>
<keyword evidence="5" id="KW-0687">Ribonucleoprotein</keyword>